<protein>
    <recommendedName>
        <fullName evidence="4">Kinase</fullName>
        <ecNumber evidence="4">2.7.-.-</ecNumber>
    </recommendedName>
</protein>
<dbReference type="GO" id="GO:0046854">
    <property type="term" value="P:phosphatidylinositol phosphate biosynthetic process"/>
    <property type="evidence" value="ECO:0007669"/>
    <property type="project" value="TreeGrafter"/>
</dbReference>
<name>D3BFK2_HETP5</name>
<dbReference type="GO" id="GO:0005737">
    <property type="term" value="C:cytoplasm"/>
    <property type="evidence" value="ECO:0007669"/>
    <property type="project" value="TreeGrafter"/>
</dbReference>
<reference evidence="6 7" key="1">
    <citation type="journal article" date="2011" name="Genome Res.">
        <title>Phylogeny-wide analysis of social amoeba genomes highlights ancient origins for complex intercellular communication.</title>
        <authorList>
            <person name="Heidel A.J."/>
            <person name="Lawal H.M."/>
            <person name="Felder M."/>
            <person name="Schilde C."/>
            <person name="Helps N.R."/>
            <person name="Tunggal B."/>
            <person name="Rivero F."/>
            <person name="John U."/>
            <person name="Schleicher M."/>
            <person name="Eichinger L."/>
            <person name="Platzer M."/>
            <person name="Noegel A.A."/>
            <person name="Schaap P."/>
            <person name="Gloeckner G."/>
        </authorList>
    </citation>
    <scope>NUCLEOTIDE SEQUENCE [LARGE SCALE GENOMIC DNA]</scope>
    <source>
        <strain evidence="7">ATCC 26659 / Pp 5 / PN500</strain>
    </source>
</reference>
<evidence type="ECO:0000256" key="2">
    <source>
        <dbReference type="ARBA" id="ARBA00022679"/>
    </source>
</evidence>
<evidence type="ECO:0000256" key="4">
    <source>
        <dbReference type="RuleBase" id="RU363090"/>
    </source>
</evidence>
<dbReference type="EC" id="2.7.-.-" evidence="4"/>
<feature type="region of interest" description="Disordered" evidence="5">
    <location>
        <begin position="71"/>
        <end position="123"/>
    </location>
</feature>
<dbReference type="RefSeq" id="XP_020432037.1">
    <property type="nucleotide sequence ID" value="XM_020577589.1"/>
</dbReference>
<feature type="compositionally biased region" description="Low complexity" evidence="5">
    <location>
        <begin position="437"/>
        <end position="464"/>
    </location>
</feature>
<sequence length="497" mass="54692">MNKHTYIYTNTTSIDISFFLTGKNNTTAINNNNNTNTHSNSSSSSSSHVTTTTPNSSCVFNIGISSGSHNNNNNNNNFSSSGGISSHRLNNSSAISSSNSINSSSDSSSNNNNSLNTSSSTLPIEIPSTANRLLDVNKEYHICNTNFSKKSIEFNRSLNSSPTLLSIFAQPNNSSTATPQSPVSPLSSSPFHPISLSTTPTPTSTPPNPYQTLSSIFEDQQQQQTTTSSFNNNNKELINNSSNGYDNLSTSPALDSSAVAEQQQSTTPSSIQSQRKRKDLTYLCKYPCILDLKMGVRQHGNDAPPEKMYNMESKCKATTSASLGFRVCGLKIFDQRTSQYQTFDKYYGRKLQPSDIPMVICKFLDNGIRLRTELLTAIAKRLNQLVSLFEQQQCYKFYGGSLLFIYDGQSNNMQSSKLNIKMVDFAHASPNAKHSHSNNNNSNNNEETENNNSNNNNNNNNNNSDLDEGYLFGLRNLLKIINTLIQLSVSTNTQNTI</sequence>
<dbReference type="STRING" id="670386.D3BFK2"/>
<organism evidence="6 7">
    <name type="scientific">Heterostelium pallidum (strain ATCC 26659 / Pp 5 / PN500)</name>
    <name type="common">Cellular slime mold</name>
    <name type="synonym">Polysphondylium pallidum</name>
    <dbReference type="NCBI Taxonomy" id="670386"/>
    <lineage>
        <taxon>Eukaryota</taxon>
        <taxon>Amoebozoa</taxon>
        <taxon>Evosea</taxon>
        <taxon>Eumycetozoa</taxon>
        <taxon>Dictyostelia</taxon>
        <taxon>Acytosteliales</taxon>
        <taxon>Acytosteliaceae</taxon>
        <taxon>Heterostelium</taxon>
    </lineage>
</organism>
<keyword evidence="7" id="KW-1185">Reference proteome</keyword>
<dbReference type="Proteomes" id="UP000001396">
    <property type="component" value="Unassembled WGS sequence"/>
</dbReference>
<dbReference type="InterPro" id="IPR038286">
    <property type="entry name" value="IPK_sf"/>
</dbReference>
<dbReference type="PANTHER" id="PTHR12400:SF74">
    <property type="entry name" value="KINASE"/>
    <property type="match status" value="1"/>
</dbReference>
<keyword evidence="2 4" id="KW-0808">Transferase</keyword>
<keyword evidence="3 4" id="KW-0418">Kinase</keyword>
<feature type="compositionally biased region" description="Low complexity" evidence="5">
    <location>
        <begin position="71"/>
        <end position="120"/>
    </location>
</feature>
<feature type="compositionally biased region" description="Polar residues" evidence="5">
    <location>
        <begin position="210"/>
        <end position="219"/>
    </location>
</feature>
<dbReference type="AlphaFoldDB" id="D3BFK2"/>
<evidence type="ECO:0000313" key="7">
    <source>
        <dbReference type="Proteomes" id="UP000001396"/>
    </source>
</evidence>
<feature type="compositionally biased region" description="Polar residues" evidence="5">
    <location>
        <begin position="244"/>
        <end position="254"/>
    </location>
</feature>
<gene>
    <name evidence="6" type="ORF">PPL_06736</name>
</gene>
<dbReference type="OMA" id="KINIKMV"/>
<feature type="compositionally biased region" description="Low complexity" evidence="5">
    <location>
        <begin position="179"/>
        <end position="202"/>
    </location>
</feature>
<dbReference type="InParanoid" id="D3BFK2"/>
<feature type="compositionally biased region" description="Low complexity" evidence="5">
    <location>
        <begin position="262"/>
        <end position="273"/>
    </location>
</feature>
<proteinExistence type="inferred from homology"/>
<dbReference type="GO" id="GO:0000828">
    <property type="term" value="F:inositol hexakisphosphate kinase activity"/>
    <property type="evidence" value="ECO:0007669"/>
    <property type="project" value="TreeGrafter"/>
</dbReference>
<comment type="similarity">
    <text evidence="1 4">Belongs to the inositol phosphokinase (IPK) family.</text>
</comment>
<feature type="region of interest" description="Disordered" evidence="5">
    <location>
        <begin position="170"/>
        <end position="274"/>
    </location>
</feature>
<feature type="compositionally biased region" description="Low complexity" evidence="5">
    <location>
        <begin position="220"/>
        <end position="243"/>
    </location>
</feature>
<dbReference type="InterPro" id="IPR005522">
    <property type="entry name" value="IPK"/>
</dbReference>
<dbReference type="Gene3D" id="3.30.470.160">
    <property type="entry name" value="Inositol polyphosphate kinase"/>
    <property type="match status" value="1"/>
</dbReference>
<evidence type="ECO:0000256" key="3">
    <source>
        <dbReference type="ARBA" id="ARBA00022777"/>
    </source>
</evidence>
<evidence type="ECO:0000256" key="5">
    <source>
        <dbReference type="SAM" id="MobiDB-lite"/>
    </source>
</evidence>
<evidence type="ECO:0000256" key="1">
    <source>
        <dbReference type="ARBA" id="ARBA00007374"/>
    </source>
</evidence>
<comment type="caution">
    <text evidence="6">The sequence shown here is derived from an EMBL/GenBank/DDBJ whole genome shotgun (WGS) entry which is preliminary data.</text>
</comment>
<dbReference type="GO" id="GO:0005634">
    <property type="term" value="C:nucleus"/>
    <property type="evidence" value="ECO:0007669"/>
    <property type="project" value="TreeGrafter"/>
</dbReference>
<dbReference type="EMBL" id="ADBJ01000031">
    <property type="protein sequence ID" value="EFA79916.1"/>
    <property type="molecule type" value="Genomic_DNA"/>
</dbReference>
<feature type="region of interest" description="Disordered" evidence="5">
    <location>
        <begin position="430"/>
        <end position="464"/>
    </location>
</feature>
<evidence type="ECO:0000313" key="6">
    <source>
        <dbReference type="EMBL" id="EFA79916.1"/>
    </source>
</evidence>
<dbReference type="Pfam" id="PF03770">
    <property type="entry name" value="IPK"/>
    <property type="match status" value="1"/>
</dbReference>
<dbReference type="GO" id="GO:0032958">
    <property type="term" value="P:inositol phosphate biosynthetic process"/>
    <property type="evidence" value="ECO:0007669"/>
    <property type="project" value="InterPro"/>
</dbReference>
<dbReference type="GeneID" id="31362218"/>
<feature type="region of interest" description="Disordered" evidence="5">
    <location>
        <begin position="30"/>
        <end position="50"/>
    </location>
</feature>
<dbReference type="PANTHER" id="PTHR12400">
    <property type="entry name" value="INOSITOL POLYPHOSPHATE KINASE"/>
    <property type="match status" value="1"/>
</dbReference>
<accession>D3BFK2</accession>
<dbReference type="SUPFAM" id="SSF56104">
    <property type="entry name" value="SAICAR synthase-like"/>
    <property type="match status" value="1"/>
</dbReference>